<sequence length="676" mass="77237">MTLSTEVFFGIPELVAQVLSFLDRQDLSRLMRTSRHMYTTTAPLLFHYIDLRAIPDRRLAYTRNGLTSLARNAHLVKAIRMDGDFFDHYYECLATAAASEQPQDFTTRTGTEAGIGPPATGIHTFVDRRFPLAATAVTSLELVKFPRMNNLSRFEYNLPPPGGDWDDAKIRYTDDAHLVLSRFSLMIPPAQTPHLVSLTLNGPLIRHQRDLNLLTQTVAGMTGLQTLRLGIDHAEHIMYDLVPRIFFKLPSSIQVFMIRVMDVGDSWESRREGRDDTTPTAQEAYRRDGPFLKLKEWDVYVNYLMDNPEHYFLMLPYCPELELVMVPQMLNQDDEDTLAQFIVRQCPKLRRLSRMDLGFSLSDYDEDDEEDEDMWSEYGKCDGVMMKLTSEVMPEDTLESFYYEGYYENSDLLPPRLTSMLSAQFQSLREVHLRRTRNMHGYSITQLLHFAPLLESLVIQGGEEGWDEAPSFGVSLQHLSDVSWASSRLQELRVEVDFGYLSSMLMNSRPYSLDSLSVDIMALSLGGLVANIGKQTDLRVLDLRVAIPRQIEFWNGHSWTYRDEAFPGLLSLGYRPGNGQGHGGGHGDRLKRGYLDMLGGLSKLEELRGSVNLIPRDAYGYTIGREEAEWMHEHWPKLRVAEFYPTQAKDTYPAAAEFLWLQNQLPGLVYTDDLSA</sequence>
<keyword evidence="2" id="KW-1185">Reference proteome</keyword>
<name>A0A9P7XRI0_9FUNG</name>
<reference evidence="1" key="1">
    <citation type="submission" date="2021-06" db="EMBL/GenBank/DDBJ databases">
        <title>Genome Sequence of Mortierella hyaline Strain SCG-10, a Cold-Adapted, Nitrate-Reducing Fungus Isolated from Soil in Minnesota, USA.</title>
        <authorList>
            <person name="Aldossari N."/>
        </authorList>
    </citation>
    <scope>NUCLEOTIDE SEQUENCE</scope>
    <source>
        <strain evidence="1">SCG-10</strain>
    </source>
</reference>
<dbReference type="OrthoDB" id="2443174at2759"/>
<gene>
    <name evidence="1" type="ORF">KI688_002907</name>
</gene>
<dbReference type="EMBL" id="JAHRHY010000013">
    <property type="protein sequence ID" value="KAG9064649.1"/>
    <property type="molecule type" value="Genomic_DNA"/>
</dbReference>
<dbReference type="InterPro" id="IPR036047">
    <property type="entry name" value="F-box-like_dom_sf"/>
</dbReference>
<dbReference type="SUPFAM" id="SSF81383">
    <property type="entry name" value="F-box domain"/>
    <property type="match status" value="1"/>
</dbReference>
<evidence type="ECO:0000313" key="1">
    <source>
        <dbReference type="EMBL" id="KAG9064649.1"/>
    </source>
</evidence>
<comment type="caution">
    <text evidence="1">The sequence shown here is derived from an EMBL/GenBank/DDBJ whole genome shotgun (WGS) entry which is preliminary data.</text>
</comment>
<accession>A0A9P7XRI0</accession>
<protein>
    <recommendedName>
        <fullName evidence="3">F-box domain-containing protein</fullName>
    </recommendedName>
</protein>
<dbReference type="Proteomes" id="UP000707451">
    <property type="component" value="Unassembled WGS sequence"/>
</dbReference>
<evidence type="ECO:0000313" key="2">
    <source>
        <dbReference type="Proteomes" id="UP000707451"/>
    </source>
</evidence>
<proteinExistence type="predicted"/>
<evidence type="ECO:0008006" key="3">
    <source>
        <dbReference type="Google" id="ProtNLM"/>
    </source>
</evidence>
<dbReference type="AlphaFoldDB" id="A0A9P7XRI0"/>
<dbReference type="CDD" id="cd09917">
    <property type="entry name" value="F-box_SF"/>
    <property type="match status" value="1"/>
</dbReference>
<organism evidence="1 2">
    <name type="scientific">Linnemannia hyalina</name>
    <dbReference type="NCBI Taxonomy" id="64524"/>
    <lineage>
        <taxon>Eukaryota</taxon>
        <taxon>Fungi</taxon>
        <taxon>Fungi incertae sedis</taxon>
        <taxon>Mucoromycota</taxon>
        <taxon>Mortierellomycotina</taxon>
        <taxon>Mortierellomycetes</taxon>
        <taxon>Mortierellales</taxon>
        <taxon>Mortierellaceae</taxon>
        <taxon>Linnemannia</taxon>
    </lineage>
</organism>